<feature type="signal peptide" evidence="1">
    <location>
        <begin position="1"/>
        <end position="30"/>
    </location>
</feature>
<proteinExistence type="predicted"/>
<keyword evidence="3" id="KW-1185">Reference proteome</keyword>
<evidence type="ECO:0000256" key="1">
    <source>
        <dbReference type="SAM" id="SignalP"/>
    </source>
</evidence>
<evidence type="ECO:0000313" key="3">
    <source>
        <dbReference type="Proteomes" id="UP001589693"/>
    </source>
</evidence>
<reference evidence="2 3" key="1">
    <citation type="submission" date="2024-09" db="EMBL/GenBank/DDBJ databases">
        <authorList>
            <person name="Sun Q."/>
            <person name="Mori K."/>
        </authorList>
    </citation>
    <scope>NUCLEOTIDE SEQUENCE [LARGE SCALE GENOMIC DNA]</scope>
    <source>
        <strain evidence="2 3">TBRC 7907</strain>
    </source>
</reference>
<evidence type="ECO:0000313" key="2">
    <source>
        <dbReference type="EMBL" id="MFB9906094.1"/>
    </source>
</evidence>
<feature type="chain" id="PRO_5046397805" description="DUF5666 domain-containing protein" evidence="1">
    <location>
        <begin position="31"/>
        <end position="106"/>
    </location>
</feature>
<comment type="caution">
    <text evidence="2">The sequence shown here is derived from an EMBL/GenBank/DDBJ whole genome shotgun (WGS) entry which is preliminary data.</text>
</comment>
<sequence>MSISAKRVAAGIAAVALSGGILLGAAPAFAAPTASTSAAAEIVLNSATVVSVDAGKVSLKLSTGASATVKVTSGTKITGSLVAGVKVKVLCVQVDGSLVANTVVVL</sequence>
<protein>
    <recommendedName>
        <fullName evidence="4">DUF5666 domain-containing protein</fullName>
    </recommendedName>
</protein>
<gene>
    <name evidence="2" type="ORF">ACFFQA_19325</name>
</gene>
<accession>A0ABV6A1E7</accession>
<evidence type="ECO:0008006" key="4">
    <source>
        <dbReference type="Google" id="ProtNLM"/>
    </source>
</evidence>
<organism evidence="2 3">
    <name type="scientific">Allokutzneria oryzae</name>
    <dbReference type="NCBI Taxonomy" id="1378989"/>
    <lineage>
        <taxon>Bacteria</taxon>
        <taxon>Bacillati</taxon>
        <taxon>Actinomycetota</taxon>
        <taxon>Actinomycetes</taxon>
        <taxon>Pseudonocardiales</taxon>
        <taxon>Pseudonocardiaceae</taxon>
        <taxon>Allokutzneria</taxon>
    </lineage>
</organism>
<dbReference type="Proteomes" id="UP001589693">
    <property type="component" value="Unassembled WGS sequence"/>
</dbReference>
<dbReference type="RefSeq" id="WP_377853829.1">
    <property type="nucleotide sequence ID" value="NZ_JBHLZU010000018.1"/>
</dbReference>
<keyword evidence="1" id="KW-0732">Signal</keyword>
<name>A0ABV6A1E7_9PSEU</name>
<dbReference type="EMBL" id="JBHLZU010000018">
    <property type="protein sequence ID" value="MFB9906094.1"/>
    <property type="molecule type" value="Genomic_DNA"/>
</dbReference>